<proteinExistence type="inferred from homology"/>
<keyword evidence="5" id="KW-1185">Reference proteome</keyword>
<feature type="domain" description="Baseplate J-like central" evidence="2">
    <location>
        <begin position="182"/>
        <end position="260"/>
    </location>
</feature>
<evidence type="ECO:0000256" key="1">
    <source>
        <dbReference type="ARBA" id="ARBA00038087"/>
    </source>
</evidence>
<evidence type="ECO:0000313" key="5">
    <source>
        <dbReference type="Proteomes" id="UP000838821"/>
    </source>
</evidence>
<evidence type="ECO:0000259" key="2">
    <source>
        <dbReference type="Pfam" id="PF26078"/>
    </source>
</evidence>
<dbReference type="EMBL" id="CAKMMW010000005">
    <property type="protein sequence ID" value="CAH1202994.1"/>
    <property type="molecule type" value="Genomic_DNA"/>
</dbReference>
<organism evidence="4 5">
    <name type="scientific">Paenibacillus allorhizoplanae</name>
    <dbReference type="NCBI Taxonomy" id="2905648"/>
    <lineage>
        <taxon>Bacteria</taxon>
        <taxon>Bacillati</taxon>
        <taxon>Bacillota</taxon>
        <taxon>Bacilli</taxon>
        <taxon>Bacillales</taxon>
        <taxon>Paenibacillaceae</taxon>
        <taxon>Paenibacillus</taxon>
    </lineage>
</organism>
<sequence>MYESQSYSVILQRMLDRVPDDVDKRQGSIIYDALAPAASEIAEMYVALDSSLRAVFPNTATDVYLDAITAPFGQARRTGTYAVRKGVFTGAGGSPFDVPIGSRFSISGNNFVVQLRIAAGEFELKCETLGQVGNQNFGTMLPLDYIAGLVSASLNDVLIPGEDQESDAQYRARFLQQVRLPSTSGNKADYMKWALEVEGIGGVQIIPLWNGAGTVKVVIIDTDKKPASTQLVQNVQAYISPTPGTGDGAAPVGATVSVVAATLVSINVAATIVRDGSRTLAQIKADFEADLTSHLAGIAFGTDPSVKYAKIGAILLSVSGVQDYTALQLNGTNGNISIGQGAVAVKGTVTLSG</sequence>
<comment type="similarity">
    <text evidence="1">Belongs to the Mu gp47/PBSX XkdT family.</text>
</comment>
<dbReference type="Proteomes" id="UP000838821">
    <property type="component" value="Unassembled WGS sequence"/>
</dbReference>
<dbReference type="InterPro" id="IPR058531">
    <property type="entry name" value="Baseplate_J_M"/>
</dbReference>
<evidence type="ECO:0008006" key="6">
    <source>
        <dbReference type="Google" id="ProtNLM"/>
    </source>
</evidence>
<reference evidence="4" key="1">
    <citation type="submission" date="2022-01" db="EMBL/GenBank/DDBJ databases">
        <authorList>
            <person name="Criscuolo A."/>
        </authorList>
    </citation>
    <scope>NUCLEOTIDE SEQUENCE</scope>
    <source>
        <strain evidence="4">CIP111891</strain>
    </source>
</reference>
<dbReference type="InterPro" id="IPR058530">
    <property type="entry name" value="Baseplate_J-like_C"/>
</dbReference>
<evidence type="ECO:0000313" key="4">
    <source>
        <dbReference type="EMBL" id="CAH1202994.1"/>
    </source>
</evidence>
<evidence type="ECO:0000259" key="3">
    <source>
        <dbReference type="Pfam" id="PF26079"/>
    </source>
</evidence>
<dbReference type="InterPro" id="IPR052399">
    <property type="entry name" value="Phage_Baseplate_Assmbl_Protein"/>
</dbReference>
<dbReference type="RefSeq" id="WP_236287047.1">
    <property type="nucleotide sequence ID" value="NZ_CAKMMW010000005.1"/>
</dbReference>
<dbReference type="PANTHER" id="PTHR37829:SF3">
    <property type="entry name" value="PROTEIN JAYE-RELATED"/>
    <property type="match status" value="1"/>
</dbReference>
<feature type="domain" description="Baseplate J-like C-terminal" evidence="3">
    <location>
        <begin position="266"/>
        <end position="352"/>
    </location>
</feature>
<gene>
    <name evidence="4" type="ORF">PAECIP111891_02193</name>
</gene>
<dbReference type="Pfam" id="PF26078">
    <property type="entry name" value="Baseplate_J_M"/>
    <property type="match status" value="1"/>
</dbReference>
<accession>A0ABN8GC78</accession>
<dbReference type="Pfam" id="PF26079">
    <property type="entry name" value="Baseplate_J_C"/>
    <property type="match status" value="1"/>
</dbReference>
<name>A0ABN8GC78_9BACL</name>
<dbReference type="PANTHER" id="PTHR37829">
    <property type="entry name" value="PHAGE-LIKE ELEMENT PBSX PROTEIN XKDT"/>
    <property type="match status" value="1"/>
</dbReference>
<protein>
    <recommendedName>
        <fullName evidence="6">Baseplate J/gp47 family protein</fullName>
    </recommendedName>
</protein>
<comment type="caution">
    <text evidence="4">The sequence shown here is derived from an EMBL/GenBank/DDBJ whole genome shotgun (WGS) entry which is preliminary data.</text>
</comment>